<evidence type="ECO:0000256" key="2">
    <source>
        <dbReference type="ARBA" id="ARBA00008080"/>
    </source>
</evidence>
<dbReference type="GO" id="GO:1990904">
    <property type="term" value="C:ribonucleoprotein complex"/>
    <property type="evidence" value="ECO:0007669"/>
    <property type="project" value="UniProtKB-KW"/>
</dbReference>
<dbReference type="GO" id="GO:0005840">
    <property type="term" value="C:ribosome"/>
    <property type="evidence" value="ECO:0007669"/>
    <property type="project" value="UniProtKB-KW"/>
</dbReference>
<dbReference type="Gene3D" id="4.10.910.10">
    <property type="entry name" value="30s ribosomal protein s13, domain 2"/>
    <property type="match status" value="1"/>
</dbReference>
<comment type="cofactor">
    <cofactor evidence="1">
        <name>FAD</name>
        <dbReference type="ChEBI" id="CHEBI:57692"/>
    </cofactor>
</comment>
<dbReference type="PRINTS" id="PR00420">
    <property type="entry name" value="RNGMNOXGNASE"/>
</dbReference>
<dbReference type="OrthoDB" id="47494at2759"/>
<dbReference type="InterPro" id="IPR018269">
    <property type="entry name" value="Ribosomal_uS13_CS"/>
</dbReference>
<sequence length="557" mass="62347">MVFINGFSFTEASLVKRSLESFFGIGPKVSQRIMAKFHIQPWAKVGALKNATVMDLTAELSTMKIENDARREVQDNIRRLKDMGAYRGRRHAMGLPVRGQKTRTQINTARRLNKVERGGSGRVQIRIQQLKFGTMDKEAPSSDDLPILIIGAGISGLLLAQQLRQIGRQFLIFERDDDFSTRGLGWGLTLHWSLLALRELLPEDLLSRLPDTYVDRAAVERGESSTFPFFDLTTGELRGASPRAGENERVRVTRERLRRLLATNIDIQTFVQWGKTFKELSDNMTSVTAHFEDGTEYRGCVLFGCDGSHSRVRRSILAPGNISISPIPVSMFGFTMQVTAEQARPIRQLDPFFLQGTASASDVFMYISLLRAHQPSEDVDETFVYQVCISGSTNTEPFRTTITGNADVTNTNRIEMIRDIAQSFAEPFFSFLSLVSNDTEVKQLHLDDFAPQEKVFTSSVYSLVGDAAHAMTMYRGEGANHAIVDVLELKEMVLSKLSPASASFRFPLQEYQQSVARRTLPAVLASRQACLDAHDWAALTPASPLLTRRQMILDYGS</sequence>
<dbReference type="InterPro" id="IPR002938">
    <property type="entry name" value="FAD-bd"/>
</dbReference>
<gene>
    <name evidence="10" type="ORF">EKO04_009724</name>
</gene>
<evidence type="ECO:0000256" key="5">
    <source>
        <dbReference type="ARBA" id="ARBA00022980"/>
    </source>
</evidence>
<evidence type="ECO:0000313" key="11">
    <source>
        <dbReference type="Proteomes" id="UP000651452"/>
    </source>
</evidence>
<dbReference type="GO" id="GO:0071949">
    <property type="term" value="F:FAD binding"/>
    <property type="evidence" value="ECO:0007669"/>
    <property type="project" value="InterPro"/>
</dbReference>
<evidence type="ECO:0000256" key="8">
    <source>
        <dbReference type="ARBA" id="ARBA00023274"/>
    </source>
</evidence>
<keyword evidence="11" id="KW-1185">Reference proteome</keyword>
<dbReference type="Gene3D" id="1.10.8.50">
    <property type="match status" value="1"/>
</dbReference>
<evidence type="ECO:0000256" key="4">
    <source>
        <dbReference type="ARBA" id="ARBA00022827"/>
    </source>
</evidence>
<reference evidence="10" key="1">
    <citation type="submission" date="2018-12" db="EMBL/GenBank/DDBJ databases">
        <authorList>
            <person name="Syme R.A."/>
            <person name="Farfan-Caceres L."/>
            <person name="Lichtenzveig J."/>
        </authorList>
    </citation>
    <scope>NUCLEOTIDE SEQUENCE</scope>
    <source>
        <strain evidence="10">Al4</strain>
    </source>
</reference>
<dbReference type="InterPro" id="IPR036188">
    <property type="entry name" value="FAD/NAD-bd_sf"/>
</dbReference>
<dbReference type="SUPFAM" id="SSF46946">
    <property type="entry name" value="S13-like H2TH domain"/>
    <property type="match status" value="1"/>
</dbReference>
<dbReference type="Pfam" id="PF00416">
    <property type="entry name" value="Ribosomal_S13"/>
    <property type="match status" value="1"/>
</dbReference>
<comment type="similarity">
    <text evidence="2">Belongs to the universal ribosomal protein uS13 family.</text>
</comment>
<evidence type="ECO:0000259" key="9">
    <source>
        <dbReference type="Pfam" id="PF01494"/>
    </source>
</evidence>
<keyword evidence="3" id="KW-0285">Flavoprotein</keyword>
<evidence type="ECO:0000256" key="7">
    <source>
        <dbReference type="ARBA" id="ARBA00023033"/>
    </source>
</evidence>
<proteinExistence type="inferred from homology"/>
<comment type="caution">
    <text evidence="10">The sequence shown here is derived from an EMBL/GenBank/DDBJ whole genome shotgun (WGS) entry which is preliminary data.</text>
</comment>
<keyword evidence="5" id="KW-0689">Ribosomal protein</keyword>
<dbReference type="PANTHER" id="PTHR47178:SF1">
    <property type="entry name" value="FAD-BINDING DOMAIN-CONTAINING PROTEIN-RELATED"/>
    <property type="match status" value="1"/>
</dbReference>
<dbReference type="GO" id="GO:0004497">
    <property type="term" value="F:monooxygenase activity"/>
    <property type="evidence" value="ECO:0007669"/>
    <property type="project" value="UniProtKB-KW"/>
</dbReference>
<dbReference type="InterPro" id="IPR001892">
    <property type="entry name" value="Ribosomal_uS13"/>
</dbReference>
<dbReference type="GO" id="GO:0003735">
    <property type="term" value="F:structural constituent of ribosome"/>
    <property type="evidence" value="ECO:0007669"/>
    <property type="project" value="InterPro"/>
</dbReference>
<name>A0A8H7IYM8_9PLEO</name>
<dbReference type="GO" id="GO:0003723">
    <property type="term" value="F:RNA binding"/>
    <property type="evidence" value="ECO:0007669"/>
    <property type="project" value="InterPro"/>
</dbReference>
<dbReference type="InterPro" id="IPR027437">
    <property type="entry name" value="Rbsml_uS13_C"/>
</dbReference>
<dbReference type="Pfam" id="PF01494">
    <property type="entry name" value="FAD_binding_3"/>
    <property type="match status" value="1"/>
</dbReference>
<dbReference type="InterPro" id="IPR010979">
    <property type="entry name" value="Ribosomal_uS13-like_H2TH"/>
</dbReference>
<evidence type="ECO:0000313" key="10">
    <source>
        <dbReference type="EMBL" id="KAF9692426.1"/>
    </source>
</evidence>
<dbReference type="PROSITE" id="PS00646">
    <property type="entry name" value="RIBOSOMAL_S13_1"/>
    <property type="match status" value="1"/>
</dbReference>
<keyword evidence="7" id="KW-0503">Monooxygenase</keyword>
<keyword evidence="4" id="KW-0274">FAD</keyword>
<accession>A0A8H7IYM8</accession>
<evidence type="ECO:0000256" key="3">
    <source>
        <dbReference type="ARBA" id="ARBA00022630"/>
    </source>
</evidence>
<dbReference type="EMBL" id="RZGK01000018">
    <property type="protein sequence ID" value="KAF9692426.1"/>
    <property type="molecule type" value="Genomic_DNA"/>
</dbReference>
<dbReference type="Proteomes" id="UP000651452">
    <property type="component" value="Unassembled WGS sequence"/>
</dbReference>
<protein>
    <recommendedName>
        <fullName evidence="9">FAD-binding domain-containing protein</fullName>
    </recommendedName>
</protein>
<dbReference type="Gene3D" id="3.50.50.60">
    <property type="entry name" value="FAD/NAD(P)-binding domain"/>
    <property type="match status" value="1"/>
</dbReference>
<dbReference type="PANTHER" id="PTHR47178">
    <property type="entry name" value="MONOOXYGENASE, FAD-BINDING"/>
    <property type="match status" value="1"/>
</dbReference>
<evidence type="ECO:0000256" key="6">
    <source>
        <dbReference type="ARBA" id="ARBA00023002"/>
    </source>
</evidence>
<dbReference type="GO" id="GO:0006412">
    <property type="term" value="P:translation"/>
    <property type="evidence" value="ECO:0007669"/>
    <property type="project" value="InterPro"/>
</dbReference>
<feature type="domain" description="FAD-binding" evidence="9">
    <location>
        <begin position="145"/>
        <end position="492"/>
    </location>
</feature>
<dbReference type="PROSITE" id="PS50159">
    <property type="entry name" value="RIBOSOMAL_S13_2"/>
    <property type="match status" value="1"/>
</dbReference>
<dbReference type="SUPFAM" id="SSF51905">
    <property type="entry name" value="FAD/NAD(P)-binding domain"/>
    <property type="match status" value="1"/>
</dbReference>
<keyword evidence="8" id="KW-0687">Ribonucleoprotein</keyword>
<dbReference type="AlphaFoldDB" id="A0A8H7IYM8"/>
<keyword evidence="6" id="KW-0560">Oxidoreductase</keyword>
<reference evidence="10" key="2">
    <citation type="submission" date="2020-09" db="EMBL/GenBank/DDBJ databases">
        <title>Reference genome assembly for Australian Ascochyta lentis isolate Al4.</title>
        <authorList>
            <person name="Lee R.C."/>
            <person name="Farfan-Caceres L.M."/>
            <person name="Debler J.W."/>
            <person name="Williams A.H."/>
            <person name="Henares B.M."/>
        </authorList>
    </citation>
    <scope>NUCLEOTIDE SEQUENCE</scope>
    <source>
        <strain evidence="10">Al4</strain>
    </source>
</reference>
<evidence type="ECO:0000256" key="1">
    <source>
        <dbReference type="ARBA" id="ARBA00001974"/>
    </source>
</evidence>
<organism evidence="10 11">
    <name type="scientific">Ascochyta lentis</name>
    <dbReference type="NCBI Taxonomy" id="205686"/>
    <lineage>
        <taxon>Eukaryota</taxon>
        <taxon>Fungi</taxon>
        <taxon>Dikarya</taxon>
        <taxon>Ascomycota</taxon>
        <taxon>Pezizomycotina</taxon>
        <taxon>Dothideomycetes</taxon>
        <taxon>Pleosporomycetidae</taxon>
        <taxon>Pleosporales</taxon>
        <taxon>Pleosporineae</taxon>
        <taxon>Didymellaceae</taxon>
        <taxon>Ascochyta</taxon>
    </lineage>
</organism>